<dbReference type="RefSeq" id="YP_009111106.1">
    <property type="nucleotide sequence ID" value="NC_025830.1"/>
</dbReference>
<reference evidence="1 2" key="1">
    <citation type="journal article" date="2015" name="Genome Announc.">
        <title>Genomic Analysis of Broad-Host-Range Enterobacteriophage Av-05.</title>
        <authorList>
            <person name="Amarillas L."/>
            <person name="Lopez-Cuevas O."/>
            <person name="Leon-Felix J."/>
            <person name="Castro-Del Campo N."/>
            <person name="Gerba C.P."/>
            <person name="Chaidez C."/>
        </authorList>
    </citation>
    <scope>NUCLEOTIDE SEQUENCE [LARGE SCALE GENOMIC DNA]</scope>
</reference>
<protein>
    <submittedName>
        <fullName evidence="1">Uncharacterized protein</fullName>
    </submittedName>
</protein>
<dbReference type="KEGG" id="vg:22475373"/>
<gene>
    <name evidence="1" type="ORF">Av05_0032</name>
</gene>
<dbReference type="OrthoDB" id="33980at10239"/>
<proteinExistence type="predicted"/>
<keyword evidence="2" id="KW-1185">Reference proteome</keyword>
<accession>A0A076G6H4</accession>
<dbReference type="GeneID" id="22475373"/>
<dbReference type="Proteomes" id="UP000028961">
    <property type="component" value="Segment"/>
</dbReference>
<evidence type="ECO:0000313" key="1">
    <source>
        <dbReference type="EMBL" id="AII27575.1"/>
    </source>
</evidence>
<evidence type="ECO:0000313" key="2">
    <source>
        <dbReference type="Proteomes" id="UP000028961"/>
    </source>
</evidence>
<dbReference type="EMBL" id="KM190144">
    <property type="protein sequence ID" value="AII27575.1"/>
    <property type="molecule type" value="Genomic_DNA"/>
</dbReference>
<organism evidence="1 2">
    <name type="scientific">Escherichia phage Av-05</name>
    <dbReference type="NCBI Taxonomy" id="1527519"/>
    <lineage>
        <taxon>Viruses</taxon>
        <taxon>Duplodnaviria</taxon>
        <taxon>Heunggongvirae</taxon>
        <taxon>Uroviricota</taxon>
        <taxon>Caudoviricetes</taxon>
        <taxon>Vequintavirinae</taxon>
        <taxon>Avunavirus</taxon>
        <taxon>Avunavirus Av05</taxon>
    </lineage>
</organism>
<name>A0A076G6H4_9CAUD</name>
<sequence length="116" mass="13377">MANIVEIFKKAVENKNAELSLVSLDFTDVYGNTYFVYELGFTCPELKTWETLHKSRDLQYGYGDHVLYVAMRDLATITGMGSDAVYITRWAHDNDLKISVNKRTNCRKKDLKQFIA</sequence>